<dbReference type="Proteomes" id="UP000198775">
    <property type="component" value="Unassembled WGS sequence"/>
</dbReference>
<keyword evidence="1" id="KW-1133">Transmembrane helix</keyword>
<proteinExistence type="predicted"/>
<keyword evidence="3" id="KW-1185">Reference proteome</keyword>
<evidence type="ECO:0000313" key="3">
    <source>
        <dbReference type="Proteomes" id="UP000198775"/>
    </source>
</evidence>
<protein>
    <submittedName>
        <fullName evidence="2">Uncharacterized protein</fullName>
    </submittedName>
</protein>
<gene>
    <name evidence="2" type="ORF">SAMN05216388_101741</name>
</gene>
<dbReference type="AlphaFoldDB" id="A0A1H8RTW3"/>
<name>A0A1H8RTW3_9EURY</name>
<accession>A0A1H8RTW3</accession>
<keyword evidence="1" id="KW-0812">Transmembrane</keyword>
<reference evidence="3" key="1">
    <citation type="submission" date="2016-10" db="EMBL/GenBank/DDBJ databases">
        <authorList>
            <person name="Varghese N."/>
            <person name="Submissions S."/>
        </authorList>
    </citation>
    <scope>NUCLEOTIDE SEQUENCE [LARGE SCALE GENOMIC DNA]</scope>
    <source>
        <strain evidence="3">IBRC-M 10043</strain>
    </source>
</reference>
<keyword evidence="1" id="KW-0472">Membrane</keyword>
<sequence>MSLTLTFTWQHLVGGLYGVGLVWALELGEDEYRRSGLGSALGMAAFTLGATWVPLTVALLAIVGLLEVLA</sequence>
<dbReference type="EMBL" id="FOCX01000017">
    <property type="protein sequence ID" value="SEO70099.1"/>
    <property type="molecule type" value="Genomic_DNA"/>
</dbReference>
<evidence type="ECO:0000313" key="2">
    <source>
        <dbReference type="EMBL" id="SEO70099.1"/>
    </source>
</evidence>
<dbReference type="RefSeq" id="WP_092662032.1">
    <property type="nucleotide sequence ID" value="NZ_FOCX01000017.1"/>
</dbReference>
<evidence type="ECO:0000256" key="1">
    <source>
        <dbReference type="SAM" id="Phobius"/>
    </source>
</evidence>
<feature type="transmembrane region" description="Helical" evidence="1">
    <location>
        <begin position="40"/>
        <end position="66"/>
    </location>
</feature>
<organism evidence="2 3">
    <name type="scientific">Halorientalis persicus</name>
    <dbReference type="NCBI Taxonomy" id="1367881"/>
    <lineage>
        <taxon>Archaea</taxon>
        <taxon>Methanobacteriati</taxon>
        <taxon>Methanobacteriota</taxon>
        <taxon>Stenosarchaea group</taxon>
        <taxon>Halobacteria</taxon>
        <taxon>Halobacteriales</taxon>
        <taxon>Haloarculaceae</taxon>
        <taxon>Halorientalis</taxon>
    </lineage>
</organism>